<reference evidence="1" key="1">
    <citation type="submission" date="2020-06" db="EMBL/GenBank/DDBJ databases">
        <title>WGS assembly of Ceratodon purpureus strain R40.</title>
        <authorList>
            <person name="Carey S.B."/>
            <person name="Jenkins J."/>
            <person name="Shu S."/>
            <person name="Lovell J.T."/>
            <person name="Sreedasyam A."/>
            <person name="Maumus F."/>
            <person name="Tiley G.P."/>
            <person name="Fernandez-Pozo N."/>
            <person name="Barry K."/>
            <person name="Chen C."/>
            <person name="Wang M."/>
            <person name="Lipzen A."/>
            <person name="Daum C."/>
            <person name="Saski C.A."/>
            <person name="Payton A.C."/>
            <person name="Mcbreen J.C."/>
            <person name="Conrad R.E."/>
            <person name="Kollar L.M."/>
            <person name="Olsson S."/>
            <person name="Huttunen S."/>
            <person name="Landis J.B."/>
            <person name="Wickett N.J."/>
            <person name="Johnson M.G."/>
            <person name="Rensing S.A."/>
            <person name="Grimwood J."/>
            <person name="Schmutz J."/>
            <person name="Mcdaniel S.F."/>
        </authorList>
    </citation>
    <scope>NUCLEOTIDE SEQUENCE</scope>
    <source>
        <strain evidence="1">R40</strain>
    </source>
</reference>
<keyword evidence="2" id="KW-1185">Reference proteome</keyword>
<comment type="caution">
    <text evidence="1">The sequence shown here is derived from an EMBL/GenBank/DDBJ whole genome shotgun (WGS) entry which is preliminary data.</text>
</comment>
<name>A0A8T0HNK2_CERPU</name>
<evidence type="ECO:0000313" key="2">
    <source>
        <dbReference type="Proteomes" id="UP000822688"/>
    </source>
</evidence>
<sequence length="198" mass="21659">MNFNARIYMLCCTNVHTDSRCNKVSKHTESWCSNGEFAADRLLPSVRRTGQRRGAQRLQLSLTQLLPTSLQQGTMRQDTLQGLHRWQASVPRSVDTAVRVGAMAPELEATRCAALRGQMALTAASGQSSWKQVLDLAWRLVGGAGSMETEQRLHLQGTQRRCKQLAGAAQASLVMSRSDGVMFLETLSQVAPSGETVA</sequence>
<gene>
    <name evidence="1" type="ORF">KC19_VG087100</name>
</gene>
<dbReference type="EMBL" id="CM026426">
    <property type="protein sequence ID" value="KAG0572345.1"/>
    <property type="molecule type" value="Genomic_DNA"/>
</dbReference>
<dbReference type="AlphaFoldDB" id="A0A8T0HNK2"/>
<accession>A0A8T0HNK2</accession>
<proteinExistence type="predicted"/>
<dbReference type="Proteomes" id="UP000822688">
    <property type="component" value="Chromosome V"/>
</dbReference>
<evidence type="ECO:0000313" key="1">
    <source>
        <dbReference type="EMBL" id="KAG0572345.1"/>
    </source>
</evidence>
<organism evidence="1 2">
    <name type="scientific">Ceratodon purpureus</name>
    <name type="common">Fire moss</name>
    <name type="synonym">Dicranum purpureum</name>
    <dbReference type="NCBI Taxonomy" id="3225"/>
    <lineage>
        <taxon>Eukaryota</taxon>
        <taxon>Viridiplantae</taxon>
        <taxon>Streptophyta</taxon>
        <taxon>Embryophyta</taxon>
        <taxon>Bryophyta</taxon>
        <taxon>Bryophytina</taxon>
        <taxon>Bryopsida</taxon>
        <taxon>Dicranidae</taxon>
        <taxon>Pseudoditrichales</taxon>
        <taxon>Ditrichaceae</taxon>
        <taxon>Ceratodon</taxon>
    </lineage>
</organism>
<protein>
    <submittedName>
        <fullName evidence="1">Uncharacterized protein</fullName>
    </submittedName>
</protein>